<evidence type="ECO:0000256" key="3">
    <source>
        <dbReference type="ARBA" id="ARBA00022679"/>
    </source>
</evidence>
<protein>
    <recommendedName>
        <fullName evidence="1">non-specific serine/threonine protein kinase</fullName>
        <ecNumber evidence="1">2.7.11.1</ecNumber>
    </recommendedName>
</protein>
<keyword evidence="4 9" id="KW-0547">Nucleotide-binding</keyword>
<dbReference type="EMBL" id="CAJNOH010003780">
    <property type="protein sequence ID" value="CAF1348506.1"/>
    <property type="molecule type" value="Genomic_DNA"/>
</dbReference>
<evidence type="ECO:0000256" key="8">
    <source>
        <dbReference type="ARBA" id="ARBA00048679"/>
    </source>
</evidence>
<keyword evidence="6 9" id="KW-0067">ATP-binding</keyword>
<name>A0A815H7D1_9BILA</name>
<dbReference type="InterPro" id="IPR000719">
    <property type="entry name" value="Prot_kinase_dom"/>
</dbReference>
<evidence type="ECO:0000256" key="7">
    <source>
        <dbReference type="ARBA" id="ARBA00047899"/>
    </source>
</evidence>
<reference evidence="11" key="1">
    <citation type="submission" date="2021-02" db="EMBL/GenBank/DDBJ databases">
        <authorList>
            <person name="Nowell W R."/>
        </authorList>
    </citation>
    <scope>NUCLEOTIDE SEQUENCE</scope>
</reference>
<sequence>MATIPNSTSSRIPKKTVKDFKFIKEIGNGSYSTVFLAIETATNRELAIKAVSKDLVTRLKKISQVFREKDILARLTDCNYAAKLYCTFQDDKTLFLIKKFRKIGHDIHISVFTRDRMLFNIMLF</sequence>
<evidence type="ECO:0000256" key="2">
    <source>
        <dbReference type="ARBA" id="ARBA00022527"/>
    </source>
</evidence>
<dbReference type="PROSITE" id="PS00107">
    <property type="entry name" value="PROTEIN_KINASE_ATP"/>
    <property type="match status" value="1"/>
</dbReference>
<dbReference type="InterPro" id="IPR050236">
    <property type="entry name" value="Ser_Thr_kinase_AGC"/>
</dbReference>
<comment type="catalytic activity">
    <reaction evidence="7">
        <text>L-threonyl-[protein] + ATP = O-phospho-L-threonyl-[protein] + ADP + H(+)</text>
        <dbReference type="Rhea" id="RHEA:46608"/>
        <dbReference type="Rhea" id="RHEA-COMP:11060"/>
        <dbReference type="Rhea" id="RHEA-COMP:11605"/>
        <dbReference type="ChEBI" id="CHEBI:15378"/>
        <dbReference type="ChEBI" id="CHEBI:30013"/>
        <dbReference type="ChEBI" id="CHEBI:30616"/>
        <dbReference type="ChEBI" id="CHEBI:61977"/>
        <dbReference type="ChEBI" id="CHEBI:456216"/>
        <dbReference type="EC" id="2.7.11.1"/>
    </reaction>
</comment>
<keyword evidence="14" id="KW-1185">Reference proteome</keyword>
<gene>
    <name evidence="12" type="ORF">JXQ802_LOCUS48251</name>
    <name evidence="11" type="ORF">PYM288_LOCUS32264</name>
</gene>
<dbReference type="InterPro" id="IPR017441">
    <property type="entry name" value="Protein_kinase_ATP_BS"/>
</dbReference>
<dbReference type="EMBL" id="CAJNOL010005148">
    <property type="protein sequence ID" value="CAF1600484.1"/>
    <property type="molecule type" value="Genomic_DNA"/>
</dbReference>
<dbReference type="GO" id="GO:0005524">
    <property type="term" value="F:ATP binding"/>
    <property type="evidence" value="ECO:0007669"/>
    <property type="project" value="UniProtKB-UniRule"/>
</dbReference>
<evidence type="ECO:0000313" key="14">
    <source>
        <dbReference type="Proteomes" id="UP000663870"/>
    </source>
</evidence>
<dbReference type="PANTHER" id="PTHR24356">
    <property type="entry name" value="SERINE/THREONINE-PROTEIN KINASE"/>
    <property type="match status" value="1"/>
</dbReference>
<dbReference type="Proteomes" id="UP000663854">
    <property type="component" value="Unassembled WGS sequence"/>
</dbReference>
<evidence type="ECO:0000259" key="10">
    <source>
        <dbReference type="PROSITE" id="PS50011"/>
    </source>
</evidence>
<accession>A0A815H7D1</accession>
<comment type="caution">
    <text evidence="11">The sequence shown here is derived from an EMBL/GenBank/DDBJ whole genome shotgun (WGS) entry which is preliminary data.</text>
</comment>
<dbReference type="InterPro" id="IPR011009">
    <property type="entry name" value="Kinase-like_dom_sf"/>
</dbReference>
<evidence type="ECO:0000256" key="5">
    <source>
        <dbReference type="ARBA" id="ARBA00022777"/>
    </source>
</evidence>
<keyword evidence="2" id="KW-0723">Serine/threonine-protein kinase</keyword>
<evidence type="ECO:0000256" key="6">
    <source>
        <dbReference type="ARBA" id="ARBA00022840"/>
    </source>
</evidence>
<keyword evidence="5" id="KW-0418">Kinase</keyword>
<evidence type="ECO:0000313" key="12">
    <source>
        <dbReference type="EMBL" id="CAF1600484.1"/>
    </source>
</evidence>
<dbReference type="Gene3D" id="3.30.200.20">
    <property type="entry name" value="Phosphorylase Kinase, domain 1"/>
    <property type="match status" value="1"/>
</dbReference>
<evidence type="ECO:0000313" key="11">
    <source>
        <dbReference type="EMBL" id="CAF1348506.1"/>
    </source>
</evidence>
<dbReference type="EC" id="2.7.11.1" evidence="1"/>
<proteinExistence type="predicted"/>
<feature type="domain" description="Protein kinase" evidence="10">
    <location>
        <begin position="20"/>
        <end position="124"/>
    </location>
</feature>
<feature type="binding site" evidence="9">
    <location>
        <position position="49"/>
    </location>
    <ligand>
        <name>ATP</name>
        <dbReference type="ChEBI" id="CHEBI:30616"/>
    </ligand>
</feature>
<dbReference type="PROSITE" id="PS50011">
    <property type="entry name" value="PROTEIN_KINASE_DOM"/>
    <property type="match status" value="1"/>
</dbReference>
<keyword evidence="3" id="KW-0808">Transferase</keyword>
<dbReference type="GO" id="GO:0004674">
    <property type="term" value="F:protein serine/threonine kinase activity"/>
    <property type="evidence" value="ECO:0007669"/>
    <property type="project" value="UniProtKB-KW"/>
</dbReference>
<evidence type="ECO:0000256" key="9">
    <source>
        <dbReference type="PROSITE-ProRule" id="PRU10141"/>
    </source>
</evidence>
<dbReference type="Pfam" id="PF00069">
    <property type="entry name" value="Pkinase"/>
    <property type="match status" value="1"/>
</dbReference>
<dbReference type="GO" id="GO:0035556">
    <property type="term" value="P:intracellular signal transduction"/>
    <property type="evidence" value="ECO:0007669"/>
    <property type="project" value="TreeGrafter"/>
</dbReference>
<dbReference type="Proteomes" id="UP000663870">
    <property type="component" value="Unassembled WGS sequence"/>
</dbReference>
<evidence type="ECO:0000313" key="13">
    <source>
        <dbReference type="Proteomes" id="UP000663854"/>
    </source>
</evidence>
<organism evidence="11 13">
    <name type="scientific">Rotaria sordida</name>
    <dbReference type="NCBI Taxonomy" id="392033"/>
    <lineage>
        <taxon>Eukaryota</taxon>
        <taxon>Metazoa</taxon>
        <taxon>Spiralia</taxon>
        <taxon>Gnathifera</taxon>
        <taxon>Rotifera</taxon>
        <taxon>Eurotatoria</taxon>
        <taxon>Bdelloidea</taxon>
        <taxon>Philodinida</taxon>
        <taxon>Philodinidae</taxon>
        <taxon>Rotaria</taxon>
    </lineage>
</organism>
<comment type="catalytic activity">
    <reaction evidence="8">
        <text>L-seryl-[protein] + ATP = O-phospho-L-seryl-[protein] + ADP + H(+)</text>
        <dbReference type="Rhea" id="RHEA:17989"/>
        <dbReference type="Rhea" id="RHEA-COMP:9863"/>
        <dbReference type="Rhea" id="RHEA-COMP:11604"/>
        <dbReference type="ChEBI" id="CHEBI:15378"/>
        <dbReference type="ChEBI" id="CHEBI:29999"/>
        <dbReference type="ChEBI" id="CHEBI:30616"/>
        <dbReference type="ChEBI" id="CHEBI:83421"/>
        <dbReference type="ChEBI" id="CHEBI:456216"/>
        <dbReference type="EC" id="2.7.11.1"/>
    </reaction>
</comment>
<evidence type="ECO:0000256" key="4">
    <source>
        <dbReference type="ARBA" id="ARBA00022741"/>
    </source>
</evidence>
<dbReference type="PANTHER" id="PTHR24356:SF163">
    <property type="entry name" value="3-PHOSPHOINOSITIDE-DEPENDENT PROTEIN KINASE 1-RELATED"/>
    <property type="match status" value="1"/>
</dbReference>
<evidence type="ECO:0000256" key="1">
    <source>
        <dbReference type="ARBA" id="ARBA00012513"/>
    </source>
</evidence>
<dbReference type="AlphaFoldDB" id="A0A815H7D1"/>
<dbReference type="SUPFAM" id="SSF56112">
    <property type="entry name" value="Protein kinase-like (PK-like)"/>
    <property type="match status" value="1"/>
</dbReference>